<organism evidence="7">
    <name type="scientific">Chlamydomonas euryale</name>
    <dbReference type="NCBI Taxonomy" id="1486919"/>
    <lineage>
        <taxon>Eukaryota</taxon>
        <taxon>Viridiplantae</taxon>
        <taxon>Chlorophyta</taxon>
        <taxon>core chlorophytes</taxon>
        <taxon>Chlorophyceae</taxon>
        <taxon>CS clade</taxon>
        <taxon>Chlamydomonadales</taxon>
        <taxon>Chlamydomonadaceae</taxon>
        <taxon>Chlamydomonas</taxon>
    </lineage>
</organism>
<evidence type="ECO:0000256" key="3">
    <source>
        <dbReference type="ARBA" id="ARBA00022989"/>
    </source>
</evidence>
<evidence type="ECO:0000256" key="6">
    <source>
        <dbReference type="SAM" id="Phobius"/>
    </source>
</evidence>
<evidence type="ECO:0000256" key="1">
    <source>
        <dbReference type="ARBA" id="ARBA00004370"/>
    </source>
</evidence>
<dbReference type="GO" id="GO:0008081">
    <property type="term" value="F:phosphoric diester hydrolase activity"/>
    <property type="evidence" value="ECO:0007669"/>
    <property type="project" value="InterPro"/>
</dbReference>
<dbReference type="Gene3D" id="3.20.20.190">
    <property type="entry name" value="Phosphatidylinositol (PI) phosphodiesterase"/>
    <property type="match status" value="1"/>
</dbReference>
<comment type="subcellular location">
    <subcellularLocation>
        <location evidence="1">Membrane</location>
    </subcellularLocation>
</comment>
<dbReference type="SUPFAM" id="SSF51695">
    <property type="entry name" value="PLC-like phosphodiesterases"/>
    <property type="match status" value="1"/>
</dbReference>
<name>A0A7R9VWP0_9CHLO</name>
<dbReference type="GO" id="GO:0016020">
    <property type="term" value="C:membrane"/>
    <property type="evidence" value="ECO:0007669"/>
    <property type="project" value="UniProtKB-SubCell"/>
</dbReference>
<dbReference type="AlphaFoldDB" id="A0A7R9VWP0"/>
<keyword evidence="3 6" id="KW-1133">Transmembrane helix</keyword>
<dbReference type="GO" id="GO:0006629">
    <property type="term" value="P:lipid metabolic process"/>
    <property type="evidence" value="ECO:0007669"/>
    <property type="project" value="InterPro"/>
</dbReference>
<evidence type="ECO:0000256" key="5">
    <source>
        <dbReference type="SAM" id="MobiDB-lite"/>
    </source>
</evidence>
<keyword evidence="4 6" id="KW-0472">Membrane</keyword>
<dbReference type="InterPro" id="IPR017946">
    <property type="entry name" value="PLC-like_Pdiesterase_TIM-brl"/>
</dbReference>
<dbReference type="PANTHER" id="PTHR35518">
    <property type="entry name" value="MAINTENANCE OF TELOMOERE CAPPING"/>
    <property type="match status" value="1"/>
</dbReference>
<accession>A0A7R9VWP0</accession>
<feature type="compositionally biased region" description="Basic and acidic residues" evidence="5">
    <location>
        <begin position="89"/>
        <end position="101"/>
    </location>
</feature>
<dbReference type="PANTHER" id="PTHR35518:SF2">
    <property type="entry name" value="MAINTENANCE OF TELOMERE CAPPING PROTEIN 6"/>
    <property type="match status" value="1"/>
</dbReference>
<proteinExistence type="predicted"/>
<evidence type="ECO:0000313" key="7">
    <source>
        <dbReference type="EMBL" id="CAD8307482.1"/>
    </source>
</evidence>
<dbReference type="EMBL" id="HBEC01041156">
    <property type="protein sequence ID" value="CAD8307482.1"/>
    <property type="molecule type" value="Transcribed_RNA"/>
</dbReference>
<sequence length="700" mass="73992">MNQAPQQQRRLQPRTALEAKCCRFRATLPPPATRRARAAVAARRPSAVAPSLLLAMLALGTQLLVSSLAVGAFGAVAPRARAGGAGGGEAERLQRPGELRRRGGTAAAGPLETLLAQHGLTGDEASAVLGSVPLGDLPGLLASAEALRQLKDELPQRDGIPPGVECESASWCEAGTGLCSRVCARGTVRVSEWQAWAMAYQLELNRRQPLCYAQMLGTHNSAITLADGYGNRDDVYTAYLAWLGTLGTRTVLNTNNQWLSLTDQMNLGVRAVEIDVHWVHSRLIIAHCGGFHSAVLNRVVALINGIAKMLGRKEMRWDAETVGCSPSMSSLPTDEQRLFADALAEVATWLAAPPNAHEFLIIDLDNQLDLLAWNKTDVLLQQIAVAFPANVVLTPDDMAAFARGASAAGRPAPSLQDYVNAGKRVMFITTQDFGVATDAVLFSRPRLSEFCPYAEGEMADFHFEPDATVSSAHATASAPPLSAFDSQCYMYQRPGAEGGKPRYYPLASGGIARVLGCELLYGPADCHFGFGPPNDGLTMDDGDVSAVTPCGVNWPSPDRLVPSRAAAHLWGWADGHPSANPASGAPTPPERGCAFASAYDGRWRAAPCDDGGAAPGASVLACRAVDGAPPVGRHAVAPTADVLWKLPALSGQCPQGTSPDVPHTAFENLLLQQAMTAAGAVQARLPLAPPSWRPQWLGSA</sequence>
<dbReference type="InterPro" id="IPR051008">
    <property type="entry name" value="Telomere_Capping_Maintenance"/>
</dbReference>
<protein>
    <submittedName>
        <fullName evidence="7">Uncharacterized protein</fullName>
    </submittedName>
</protein>
<reference evidence="7" key="1">
    <citation type="submission" date="2021-01" db="EMBL/GenBank/DDBJ databases">
        <authorList>
            <person name="Corre E."/>
            <person name="Pelletier E."/>
            <person name="Niang G."/>
            <person name="Scheremetjew M."/>
            <person name="Finn R."/>
            <person name="Kale V."/>
            <person name="Holt S."/>
            <person name="Cochrane G."/>
            <person name="Meng A."/>
            <person name="Brown T."/>
            <person name="Cohen L."/>
        </authorList>
    </citation>
    <scope>NUCLEOTIDE SEQUENCE</scope>
    <source>
        <strain evidence="7">CCMP219</strain>
    </source>
</reference>
<feature type="region of interest" description="Disordered" evidence="5">
    <location>
        <begin position="81"/>
        <end position="106"/>
    </location>
</feature>
<evidence type="ECO:0000256" key="4">
    <source>
        <dbReference type="ARBA" id="ARBA00023136"/>
    </source>
</evidence>
<evidence type="ECO:0000256" key="2">
    <source>
        <dbReference type="ARBA" id="ARBA00022692"/>
    </source>
</evidence>
<feature type="transmembrane region" description="Helical" evidence="6">
    <location>
        <begin position="52"/>
        <end position="76"/>
    </location>
</feature>
<gene>
    <name evidence="7" type="ORF">CEUR00632_LOCUS19142</name>
</gene>
<keyword evidence="2 6" id="KW-0812">Transmembrane</keyword>